<dbReference type="PANTHER" id="PTHR24222:SF63">
    <property type="entry name" value="ATP BINDING CASSETTE SUBFAMILY B"/>
    <property type="match status" value="1"/>
</dbReference>
<evidence type="ECO:0000256" key="4">
    <source>
        <dbReference type="ARBA" id="ARBA00023136"/>
    </source>
</evidence>
<proteinExistence type="predicted"/>
<dbReference type="GO" id="GO:0005886">
    <property type="term" value="C:plasma membrane"/>
    <property type="evidence" value="ECO:0007669"/>
    <property type="project" value="TreeGrafter"/>
</dbReference>
<keyword evidence="7" id="KW-1185">Reference proteome</keyword>
<evidence type="ECO:0000256" key="3">
    <source>
        <dbReference type="ARBA" id="ARBA00022989"/>
    </source>
</evidence>
<dbReference type="InterPro" id="IPR036640">
    <property type="entry name" value="ABC1_TM_sf"/>
</dbReference>
<reference evidence="6" key="1">
    <citation type="submission" date="2023-12" db="EMBL/GenBank/DDBJ databases">
        <title>Genome assembly of Anisodus tanguticus.</title>
        <authorList>
            <person name="Wang Y.-J."/>
        </authorList>
    </citation>
    <scope>NUCLEOTIDE SEQUENCE</scope>
    <source>
        <strain evidence="6">KB-2021</strain>
        <tissue evidence="6">Leaf</tissue>
    </source>
</reference>
<feature type="region of interest" description="Disordered" evidence="5">
    <location>
        <begin position="142"/>
        <end position="170"/>
    </location>
</feature>
<gene>
    <name evidence="6" type="ORF">RND71_033651</name>
</gene>
<comment type="caution">
    <text evidence="6">The sequence shown here is derived from an EMBL/GenBank/DDBJ whole genome shotgun (WGS) entry which is preliminary data.</text>
</comment>
<evidence type="ECO:0000256" key="1">
    <source>
        <dbReference type="ARBA" id="ARBA00004141"/>
    </source>
</evidence>
<dbReference type="EMBL" id="JAVYJV010000018">
    <property type="protein sequence ID" value="KAK4347312.1"/>
    <property type="molecule type" value="Genomic_DNA"/>
</dbReference>
<dbReference type="GO" id="GO:0042626">
    <property type="term" value="F:ATPase-coupled transmembrane transporter activity"/>
    <property type="evidence" value="ECO:0007669"/>
    <property type="project" value="TreeGrafter"/>
</dbReference>
<dbReference type="SUPFAM" id="SSF90123">
    <property type="entry name" value="ABC transporter transmembrane region"/>
    <property type="match status" value="1"/>
</dbReference>
<name>A0AAE1RBA1_9SOLA</name>
<keyword evidence="3" id="KW-1133">Transmembrane helix</keyword>
<evidence type="ECO:0000313" key="7">
    <source>
        <dbReference type="Proteomes" id="UP001291623"/>
    </source>
</evidence>
<dbReference type="Gene3D" id="1.20.1560.10">
    <property type="entry name" value="ABC transporter type 1, transmembrane domain"/>
    <property type="match status" value="1"/>
</dbReference>
<evidence type="ECO:0000256" key="2">
    <source>
        <dbReference type="ARBA" id="ARBA00022692"/>
    </source>
</evidence>
<keyword evidence="4" id="KW-0472">Membrane</keyword>
<sequence>MDDNGEKLEEASIIKDHEDQKVPFYKLFYFADRIDIALMIIGTLGAIGEGLTQPLMSVIFGKIVNSFGGASSSNEVLHSVSKVAMYYVYLPTGSGIASFLRNISDWNKFGKPNGTIGDLIAKFDSPGQDHAWRMRLRSGKKMNLESSPYPKQNPPRRNNELPLSSGMPTSVDTPPLPLSTQVVGELSQPEGPTVMTTSFIRQQIDLGIHDIMYHVFKQLADIVKPMVHNEVQQTNWKPTDCIQENVRLVLPSL</sequence>
<keyword evidence="2" id="KW-0812">Transmembrane</keyword>
<evidence type="ECO:0000256" key="5">
    <source>
        <dbReference type="SAM" id="MobiDB-lite"/>
    </source>
</evidence>
<dbReference type="PANTHER" id="PTHR24222">
    <property type="entry name" value="ABC TRANSPORTER B FAMILY"/>
    <property type="match status" value="1"/>
</dbReference>
<dbReference type="AlphaFoldDB" id="A0AAE1RBA1"/>
<dbReference type="InterPro" id="IPR039421">
    <property type="entry name" value="Type_1_exporter"/>
</dbReference>
<dbReference type="Proteomes" id="UP001291623">
    <property type="component" value="Unassembled WGS sequence"/>
</dbReference>
<organism evidence="6 7">
    <name type="scientific">Anisodus tanguticus</name>
    <dbReference type="NCBI Taxonomy" id="243964"/>
    <lineage>
        <taxon>Eukaryota</taxon>
        <taxon>Viridiplantae</taxon>
        <taxon>Streptophyta</taxon>
        <taxon>Embryophyta</taxon>
        <taxon>Tracheophyta</taxon>
        <taxon>Spermatophyta</taxon>
        <taxon>Magnoliopsida</taxon>
        <taxon>eudicotyledons</taxon>
        <taxon>Gunneridae</taxon>
        <taxon>Pentapetalae</taxon>
        <taxon>asterids</taxon>
        <taxon>lamiids</taxon>
        <taxon>Solanales</taxon>
        <taxon>Solanaceae</taxon>
        <taxon>Solanoideae</taxon>
        <taxon>Hyoscyameae</taxon>
        <taxon>Anisodus</taxon>
    </lineage>
</organism>
<evidence type="ECO:0000313" key="6">
    <source>
        <dbReference type="EMBL" id="KAK4347312.1"/>
    </source>
</evidence>
<evidence type="ECO:0008006" key="8">
    <source>
        <dbReference type="Google" id="ProtNLM"/>
    </source>
</evidence>
<comment type="subcellular location">
    <subcellularLocation>
        <location evidence="1">Membrane</location>
        <topology evidence="1">Multi-pass membrane protein</topology>
    </subcellularLocation>
</comment>
<protein>
    <recommendedName>
        <fullName evidence="8">ABC transmembrane type-1 domain-containing protein</fullName>
    </recommendedName>
</protein>
<accession>A0AAE1RBA1</accession>
<dbReference type="GO" id="GO:0005524">
    <property type="term" value="F:ATP binding"/>
    <property type="evidence" value="ECO:0007669"/>
    <property type="project" value="InterPro"/>
</dbReference>